<sequence length="67" mass="7904">MKERARMEVNGFGRSSLHLRLILLQFFFFRISGAQRFSDNYYHAQFFSCRLSMLIADKGLEGLIRGR</sequence>
<gene>
    <name evidence="1" type="ORF">BB8028_0001g01010</name>
</gene>
<organism evidence="1 2">
    <name type="scientific">Beauveria bassiana</name>
    <name type="common">White muscardine disease fungus</name>
    <name type="synonym">Tritirachium shiotae</name>
    <dbReference type="NCBI Taxonomy" id="176275"/>
    <lineage>
        <taxon>Eukaryota</taxon>
        <taxon>Fungi</taxon>
        <taxon>Dikarya</taxon>
        <taxon>Ascomycota</taxon>
        <taxon>Pezizomycotina</taxon>
        <taxon>Sordariomycetes</taxon>
        <taxon>Hypocreomycetidae</taxon>
        <taxon>Hypocreales</taxon>
        <taxon>Cordycipitaceae</taxon>
        <taxon>Beauveria</taxon>
    </lineage>
</organism>
<dbReference type="EMBL" id="JRHA01000001">
    <property type="protein sequence ID" value="PQK08020.1"/>
    <property type="molecule type" value="Genomic_DNA"/>
</dbReference>
<reference evidence="1 2" key="1">
    <citation type="submission" date="2016-07" db="EMBL/GenBank/DDBJ databases">
        <title>Comparative genomics of the entomopathogenic fungus Beauveria bassiana.</title>
        <authorList>
            <person name="Valero Jimenez C.A."/>
            <person name="Zwaan B.J."/>
            <person name="Van Kan J.A."/>
            <person name="Takken W."/>
            <person name="Debets A.J."/>
            <person name="Schoustra S.E."/>
            <person name="Koenraadt C.J."/>
        </authorList>
    </citation>
    <scope>NUCLEOTIDE SEQUENCE [LARGE SCALE GENOMIC DNA]</scope>
    <source>
        <strain evidence="1 2">ARSEF 8028</strain>
    </source>
</reference>
<protein>
    <submittedName>
        <fullName evidence="1">Uncharacterized protein</fullName>
    </submittedName>
</protein>
<dbReference type="Proteomes" id="UP000237441">
    <property type="component" value="Unassembled WGS sequence"/>
</dbReference>
<accession>A0A2S7XVR9</accession>
<dbReference type="AlphaFoldDB" id="A0A2S7XVR9"/>
<proteinExistence type="predicted"/>
<evidence type="ECO:0000313" key="1">
    <source>
        <dbReference type="EMBL" id="PQK08020.1"/>
    </source>
</evidence>
<evidence type="ECO:0000313" key="2">
    <source>
        <dbReference type="Proteomes" id="UP000237441"/>
    </source>
</evidence>
<comment type="caution">
    <text evidence="1">The sequence shown here is derived from an EMBL/GenBank/DDBJ whole genome shotgun (WGS) entry which is preliminary data.</text>
</comment>
<name>A0A2S7XVR9_BEABA</name>